<proteinExistence type="predicted"/>
<feature type="region of interest" description="Disordered" evidence="1">
    <location>
        <begin position="308"/>
        <end position="386"/>
    </location>
</feature>
<sequence>MCERCGVCFTEPSQLATHRQRCGSLDRIPMPYDPPVENHYPYRNTNFYPRIHKNLNGVDCAKMDDEVVPDKLYQDHSNGDLHKKRKRKDDDENDEHRSPFRSNQKCILNLDKRMSNFLHDKRNTRSDIDNDTVMKERRFDIDSQDEKVKSLGNPEDNSEELLSKPFQNGEDPAVIWAMQAAEKGLFGGGDCLGVGSAASNSSTKSPCGNRLTSSGTMSDEVSMFHNMLFQLQQQQVMQIQMIQQMRRQLIANGINPNLLPADIDLKLMSSESLASVGAAMSGLQNHRLSLETSRDVLKFGLQNHRRSLDSPQHFVKSTPPPAMLLSTPERDASRYSSPLQAEVLDKREDDTPSPGSESSDKQHNLHLGDRNTAPFDSGYSKEQPSLTSLYRNPLEILQERTAASLTSHQLPLGLRSSSSSTVIKSSSSSLLNSNALFASSPSLSALQKETDALMPSPLLPPLSVPMSAEDYKGYIQRGTSEYF</sequence>
<evidence type="ECO:0000256" key="1">
    <source>
        <dbReference type="SAM" id="MobiDB-lite"/>
    </source>
</evidence>
<evidence type="ECO:0000313" key="3">
    <source>
        <dbReference type="Proteomes" id="UP000678393"/>
    </source>
</evidence>
<feature type="compositionally biased region" description="Basic and acidic residues" evidence="1">
    <location>
        <begin position="139"/>
        <end position="149"/>
    </location>
</feature>
<protein>
    <submittedName>
        <fullName evidence="2">Uncharacterized protein</fullName>
    </submittedName>
</protein>
<dbReference type="OrthoDB" id="6161350at2759"/>
<feature type="compositionally biased region" description="Basic and acidic residues" evidence="1">
    <location>
        <begin position="88"/>
        <end position="98"/>
    </location>
</feature>
<gene>
    <name evidence="2" type="ORF">CUNI_LOCUS16461</name>
</gene>
<reference evidence="2" key="1">
    <citation type="submission" date="2021-04" db="EMBL/GenBank/DDBJ databases">
        <authorList>
            <consortium name="Molecular Ecology Group"/>
        </authorList>
    </citation>
    <scope>NUCLEOTIDE SEQUENCE</scope>
</reference>
<evidence type="ECO:0000313" key="2">
    <source>
        <dbReference type="EMBL" id="CAG5130903.1"/>
    </source>
</evidence>
<keyword evidence="3" id="KW-1185">Reference proteome</keyword>
<accession>A0A8S3ZN00</accession>
<dbReference type="EMBL" id="CAJHNH020004334">
    <property type="protein sequence ID" value="CAG5130903.1"/>
    <property type="molecule type" value="Genomic_DNA"/>
</dbReference>
<feature type="compositionally biased region" description="Basic and acidic residues" evidence="1">
    <location>
        <begin position="72"/>
        <end position="81"/>
    </location>
</feature>
<dbReference type="AlphaFoldDB" id="A0A8S3ZN00"/>
<dbReference type="Proteomes" id="UP000678393">
    <property type="component" value="Unassembled WGS sequence"/>
</dbReference>
<feature type="region of interest" description="Disordered" evidence="1">
    <location>
        <begin position="72"/>
        <end position="105"/>
    </location>
</feature>
<comment type="caution">
    <text evidence="2">The sequence shown here is derived from an EMBL/GenBank/DDBJ whole genome shotgun (WGS) entry which is preliminary data.</text>
</comment>
<feature type="compositionally biased region" description="Basic and acidic residues" evidence="1">
    <location>
        <begin position="358"/>
        <end position="369"/>
    </location>
</feature>
<organism evidence="2 3">
    <name type="scientific">Candidula unifasciata</name>
    <dbReference type="NCBI Taxonomy" id="100452"/>
    <lineage>
        <taxon>Eukaryota</taxon>
        <taxon>Metazoa</taxon>
        <taxon>Spiralia</taxon>
        <taxon>Lophotrochozoa</taxon>
        <taxon>Mollusca</taxon>
        <taxon>Gastropoda</taxon>
        <taxon>Heterobranchia</taxon>
        <taxon>Euthyneura</taxon>
        <taxon>Panpulmonata</taxon>
        <taxon>Eupulmonata</taxon>
        <taxon>Stylommatophora</taxon>
        <taxon>Helicina</taxon>
        <taxon>Helicoidea</taxon>
        <taxon>Geomitridae</taxon>
        <taxon>Candidula</taxon>
    </lineage>
</organism>
<name>A0A8S3ZN00_9EUPU</name>
<feature type="region of interest" description="Disordered" evidence="1">
    <location>
        <begin position="139"/>
        <end position="159"/>
    </location>
</feature>